<keyword evidence="3" id="KW-0548">Nucleotidyltransferase</keyword>
<evidence type="ECO:0000313" key="3">
    <source>
        <dbReference type="EMBL" id="TBT86562.1"/>
    </source>
</evidence>
<dbReference type="InterPro" id="IPR029044">
    <property type="entry name" value="Nucleotide-diphossugar_trans"/>
</dbReference>
<comment type="caution">
    <text evidence="3">The sequence shown here is derived from an EMBL/GenBank/DDBJ whole genome shotgun (WGS) entry which is preliminary data.</text>
</comment>
<sequence>MRYVVIMAGGSGTRLWPLSRRGTPKQLLKLIGGTSLLRLAFERATRVVPAERVLVVTGAPYLDAVREDLPEVAPQNLLGEPVGRDSLNAVAWPAAVLARRDPDAVIAQLTADQLIEPVDAFVAALEEAFAVAESDDRALVTLGVVPTSPHTGYGYLHRGEPLAGFPSACTVREFREKPDADTAGAYLASGEYWWNAGMFVWRASTFLDQLAALEPATHAAVSELAAEPDRLEEIFPTLRKTSVDFGIMEPVSRGAATGRVVAVALPIDWRDVGGFASLAEVLTADADGNVVDGLTALTDARDNLVINTVDAHVVAVSGTTGMVVVHTPDATLVTTLAGAESVKSVVAAVADAAGPDFT</sequence>
<dbReference type="Pfam" id="PF22640">
    <property type="entry name" value="ManC_GMP_beta-helix"/>
    <property type="match status" value="1"/>
</dbReference>
<accession>A0A4Q9KG03</accession>
<dbReference type="SUPFAM" id="SSF159283">
    <property type="entry name" value="Guanosine diphospho-D-mannose pyrophosphorylase/mannose-6-phosphate isomerase linker domain"/>
    <property type="match status" value="1"/>
</dbReference>
<dbReference type="RefSeq" id="WP_131167347.1">
    <property type="nucleotide sequence ID" value="NZ_SDMQ01000003.1"/>
</dbReference>
<feature type="domain" description="MannoseP isomerase/GMP-like beta-helix" evidence="2">
    <location>
        <begin position="303"/>
        <end position="347"/>
    </location>
</feature>
<dbReference type="InterPro" id="IPR005835">
    <property type="entry name" value="NTP_transferase_dom"/>
</dbReference>
<evidence type="ECO:0000259" key="2">
    <source>
        <dbReference type="Pfam" id="PF22640"/>
    </source>
</evidence>
<reference evidence="3 4" key="1">
    <citation type="submission" date="2019-01" db="EMBL/GenBank/DDBJ databases">
        <title>Lactibacter flavus gen. nov., sp. nov., a novel bacterium of the family Propionibacteriaceae isolated from raw milk and dairy products.</title>
        <authorList>
            <person name="Huptas C."/>
            <person name="Wenning M."/>
            <person name="Breitenwieser F."/>
            <person name="Doll E."/>
            <person name="Von Neubeck M."/>
            <person name="Busse H.-J."/>
            <person name="Scherer S."/>
        </authorList>
    </citation>
    <scope>NUCLEOTIDE SEQUENCE [LARGE SCALE GENOMIC DNA]</scope>
    <source>
        <strain evidence="3 4">KCTC 33808</strain>
    </source>
</reference>
<dbReference type="PANTHER" id="PTHR46390">
    <property type="entry name" value="MANNOSE-1-PHOSPHATE GUANYLYLTRANSFERASE"/>
    <property type="match status" value="1"/>
</dbReference>
<dbReference type="GO" id="GO:0004475">
    <property type="term" value="F:mannose-1-phosphate guanylyltransferase (GTP) activity"/>
    <property type="evidence" value="ECO:0007669"/>
    <property type="project" value="InterPro"/>
</dbReference>
<dbReference type="Proteomes" id="UP000292373">
    <property type="component" value="Unassembled WGS sequence"/>
</dbReference>
<dbReference type="InterPro" id="IPR051161">
    <property type="entry name" value="Mannose-6P_isomerase_type2"/>
</dbReference>
<dbReference type="AlphaFoldDB" id="A0A4Q9KG03"/>
<evidence type="ECO:0000259" key="1">
    <source>
        <dbReference type="Pfam" id="PF00483"/>
    </source>
</evidence>
<dbReference type="OrthoDB" id="9806359at2"/>
<dbReference type="EMBL" id="SDMQ01000003">
    <property type="protein sequence ID" value="TBT86562.1"/>
    <property type="molecule type" value="Genomic_DNA"/>
</dbReference>
<dbReference type="CDD" id="cd02509">
    <property type="entry name" value="GDP-M1P_Guanylyltransferase"/>
    <property type="match status" value="1"/>
</dbReference>
<dbReference type="PANTHER" id="PTHR46390:SF1">
    <property type="entry name" value="MANNOSE-1-PHOSPHATE GUANYLYLTRANSFERASE"/>
    <property type="match status" value="1"/>
</dbReference>
<name>A0A4Q9KG03_9ACTN</name>
<organism evidence="3 4">
    <name type="scientific">Propioniciclava sinopodophylli</name>
    <dbReference type="NCBI Taxonomy" id="1837344"/>
    <lineage>
        <taxon>Bacteria</taxon>
        <taxon>Bacillati</taxon>
        <taxon>Actinomycetota</taxon>
        <taxon>Actinomycetes</taxon>
        <taxon>Propionibacteriales</taxon>
        <taxon>Propionibacteriaceae</taxon>
        <taxon>Propioniciclava</taxon>
    </lineage>
</organism>
<feature type="domain" description="Nucleotidyl transferase" evidence="1">
    <location>
        <begin position="4"/>
        <end position="286"/>
    </location>
</feature>
<dbReference type="Gene3D" id="3.90.550.10">
    <property type="entry name" value="Spore Coat Polysaccharide Biosynthesis Protein SpsA, Chain A"/>
    <property type="match status" value="1"/>
</dbReference>
<dbReference type="InterPro" id="IPR049577">
    <property type="entry name" value="GMPP_N"/>
</dbReference>
<proteinExistence type="predicted"/>
<keyword evidence="4" id="KW-1185">Reference proteome</keyword>
<dbReference type="GO" id="GO:0009298">
    <property type="term" value="P:GDP-mannose biosynthetic process"/>
    <property type="evidence" value="ECO:0007669"/>
    <property type="project" value="TreeGrafter"/>
</dbReference>
<evidence type="ECO:0000313" key="4">
    <source>
        <dbReference type="Proteomes" id="UP000292373"/>
    </source>
</evidence>
<gene>
    <name evidence="3" type="ORF">ET989_04405</name>
</gene>
<keyword evidence="3" id="KW-0808">Transferase</keyword>
<dbReference type="Pfam" id="PF00483">
    <property type="entry name" value="NTP_transferase"/>
    <property type="match status" value="1"/>
</dbReference>
<dbReference type="SUPFAM" id="SSF53448">
    <property type="entry name" value="Nucleotide-diphospho-sugar transferases"/>
    <property type="match status" value="1"/>
</dbReference>
<dbReference type="InterPro" id="IPR054566">
    <property type="entry name" value="ManC/GMP-like_b-helix"/>
</dbReference>
<protein>
    <submittedName>
        <fullName evidence="3">Mannose-1-phosphate guanylyltransferase</fullName>
    </submittedName>
</protein>